<accession>A0ABW1HA43</accession>
<evidence type="ECO:0000256" key="1">
    <source>
        <dbReference type="SAM" id="MobiDB-lite"/>
    </source>
</evidence>
<feature type="transmembrane region" description="Helical" evidence="2">
    <location>
        <begin position="203"/>
        <end position="224"/>
    </location>
</feature>
<sequence>MSSAPTATGGVSADGPVPPPRPAVPTDQAGVGTDDAVAPSAGSAAVPAGSAAGGAGPSGAVRPSVEVTPVETTDVEWPAGVPMAEPAAPVVAAEPGRVRWDPAERRARASQSFWTALVGVPAIFSVLRLGVEAGGELQTTLLLVANVGPVNLLAGFLTTAARLLSTGLVAVFAFGAVLAVSVDRLPPGTRRPLFARWADLTPAWLVLASFLLALITWPLLYLPLLLPAFAAAFQLRPERLHEWVVPRVLLIVALLAGYGWLLLPTLRDAGEQRELLVLALLVVPPMLALFIAGPLPGMVIRPLASLTEVAVLATLVWAALPVISTPVLPLTVTTVGVQNGPTEDVRGHVVTTDDVNMVILQEQGGVRYVPVELVRAQVLCPSEEELPRHRLRIHDFHIEDSLLEGLGRRVRPVHRIDAACRAPG</sequence>
<dbReference type="RefSeq" id="WP_377513273.1">
    <property type="nucleotide sequence ID" value="NZ_JBHSQS010000010.1"/>
</dbReference>
<evidence type="ECO:0000256" key="2">
    <source>
        <dbReference type="SAM" id="Phobius"/>
    </source>
</evidence>
<dbReference type="Proteomes" id="UP001596226">
    <property type="component" value="Unassembled WGS sequence"/>
</dbReference>
<evidence type="ECO:0000313" key="3">
    <source>
        <dbReference type="EMBL" id="MFC5925271.1"/>
    </source>
</evidence>
<organism evidence="3 4">
    <name type="scientific">Micromonospora vulcania</name>
    <dbReference type="NCBI Taxonomy" id="1441873"/>
    <lineage>
        <taxon>Bacteria</taxon>
        <taxon>Bacillati</taxon>
        <taxon>Actinomycetota</taxon>
        <taxon>Actinomycetes</taxon>
        <taxon>Micromonosporales</taxon>
        <taxon>Micromonosporaceae</taxon>
        <taxon>Micromonospora</taxon>
    </lineage>
</organism>
<keyword evidence="2" id="KW-0812">Transmembrane</keyword>
<dbReference type="EMBL" id="JBHSQS010000010">
    <property type="protein sequence ID" value="MFC5925271.1"/>
    <property type="molecule type" value="Genomic_DNA"/>
</dbReference>
<feature type="transmembrane region" description="Helical" evidence="2">
    <location>
        <begin position="113"/>
        <end position="131"/>
    </location>
</feature>
<reference evidence="4" key="1">
    <citation type="journal article" date="2019" name="Int. J. Syst. Evol. Microbiol.">
        <title>The Global Catalogue of Microorganisms (GCM) 10K type strain sequencing project: providing services to taxonomists for standard genome sequencing and annotation.</title>
        <authorList>
            <consortium name="The Broad Institute Genomics Platform"/>
            <consortium name="The Broad Institute Genome Sequencing Center for Infectious Disease"/>
            <person name="Wu L."/>
            <person name="Ma J."/>
        </authorList>
    </citation>
    <scope>NUCLEOTIDE SEQUENCE [LARGE SCALE GENOMIC DNA]</scope>
    <source>
        <strain evidence="4">CGMCC 4.7144</strain>
    </source>
</reference>
<feature type="transmembrane region" description="Helical" evidence="2">
    <location>
        <begin position="275"/>
        <end position="293"/>
    </location>
</feature>
<feature type="transmembrane region" description="Helical" evidence="2">
    <location>
        <begin position="151"/>
        <end position="182"/>
    </location>
</feature>
<name>A0ABW1HA43_9ACTN</name>
<feature type="compositionally biased region" description="Low complexity" evidence="1">
    <location>
        <begin position="36"/>
        <end position="50"/>
    </location>
</feature>
<feature type="transmembrane region" description="Helical" evidence="2">
    <location>
        <begin position="244"/>
        <end position="263"/>
    </location>
</feature>
<feature type="region of interest" description="Disordered" evidence="1">
    <location>
        <begin position="1"/>
        <end position="64"/>
    </location>
</feature>
<proteinExistence type="predicted"/>
<keyword evidence="4" id="KW-1185">Reference proteome</keyword>
<keyword evidence="2" id="KW-1133">Transmembrane helix</keyword>
<evidence type="ECO:0000313" key="4">
    <source>
        <dbReference type="Proteomes" id="UP001596226"/>
    </source>
</evidence>
<protein>
    <submittedName>
        <fullName evidence="3">Uncharacterized protein</fullName>
    </submittedName>
</protein>
<keyword evidence="2" id="KW-0472">Membrane</keyword>
<comment type="caution">
    <text evidence="3">The sequence shown here is derived from an EMBL/GenBank/DDBJ whole genome shotgun (WGS) entry which is preliminary data.</text>
</comment>
<feature type="transmembrane region" description="Helical" evidence="2">
    <location>
        <begin position="299"/>
        <end position="320"/>
    </location>
</feature>
<gene>
    <name evidence="3" type="ORF">ACFQGL_18175</name>
</gene>